<dbReference type="SUPFAM" id="SSF52540">
    <property type="entry name" value="P-loop containing nucleoside triphosphate hydrolases"/>
    <property type="match status" value="2"/>
</dbReference>
<dbReference type="EMBL" id="FMKA01000029">
    <property type="protein sequence ID" value="SCP98951.1"/>
    <property type="molecule type" value="Genomic_DNA"/>
</dbReference>
<dbReference type="InterPro" id="IPR050107">
    <property type="entry name" value="ABC_carbohydrate_import_ATPase"/>
</dbReference>
<keyword evidence="8" id="KW-0472">Membrane</keyword>
<evidence type="ECO:0000256" key="5">
    <source>
        <dbReference type="ARBA" id="ARBA00022741"/>
    </source>
</evidence>
<name>A0A1D3TXA2_9FIRM</name>
<evidence type="ECO:0000313" key="11">
    <source>
        <dbReference type="Proteomes" id="UP000199315"/>
    </source>
</evidence>
<dbReference type="STRING" id="1619234.SAMN05421730_102931"/>
<keyword evidence="6 10" id="KW-0067">ATP-binding</keyword>
<keyword evidence="3" id="KW-1003">Cell membrane</keyword>
<dbReference type="PANTHER" id="PTHR43790">
    <property type="entry name" value="CARBOHYDRATE TRANSPORT ATP-BINDING PROTEIN MG119-RELATED"/>
    <property type="match status" value="1"/>
</dbReference>
<reference evidence="10 11" key="1">
    <citation type="submission" date="2016-09" db="EMBL/GenBank/DDBJ databases">
        <authorList>
            <person name="Capua I."/>
            <person name="De Benedictis P."/>
            <person name="Joannis T."/>
            <person name="Lombin L.H."/>
            <person name="Cattoli G."/>
        </authorList>
    </citation>
    <scope>NUCLEOTIDE SEQUENCE [LARGE SCALE GENOMIC DNA]</scope>
    <source>
        <strain evidence="10 11">GluBS11</strain>
    </source>
</reference>
<evidence type="ECO:0000256" key="1">
    <source>
        <dbReference type="ARBA" id="ARBA00004202"/>
    </source>
</evidence>
<evidence type="ECO:0000256" key="4">
    <source>
        <dbReference type="ARBA" id="ARBA00022737"/>
    </source>
</evidence>
<protein>
    <submittedName>
        <fullName evidence="10">D-xylose transport system ATP-binding protein</fullName>
    </submittedName>
</protein>
<feature type="domain" description="ABC transporter" evidence="9">
    <location>
        <begin position="276"/>
        <end position="521"/>
    </location>
</feature>
<dbReference type="CDD" id="cd03216">
    <property type="entry name" value="ABC_Carb_Monos_I"/>
    <property type="match status" value="1"/>
</dbReference>
<dbReference type="CDD" id="cd03215">
    <property type="entry name" value="ABC_Carb_Monos_II"/>
    <property type="match status" value="1"/>
</dbReference>
<keyword evidence="11" id="KW-1185">Reference proteome</keyword>
<evidence type="ECO:0000256" key="8">
    <source>
        <dbReference type="ARBA" id="ARBA00023136"/>
    </source>
</evidence>
<evidence type="ECO:0000256" key="3">
    <source>
        <dbReference type="ARBA" id="ARBA00022475"/>
    </source>
</evidence>
<dbReference type="GO" id="GO:0005524">
    <property type="term" value="F:ATP binding"/>
    <property type="evidence" value="ECO:0007669"/>
    <property type="project" value="UniProtKB-KW"/>
</dbReference>
<sequence length="523" mass="58119">MALLSIIAAQKGDDFVSDKYAVDMKNIVKKFSGVTVLDEVNLQVKQGEIHALIGENGAGKSTLMNILSGGFSHHAYEGEVYIEGRKTKMNTPKDANGEGIVMVHQELALIPELTVAENMFLGNLPIKNSGIDWKKVYTESENILKKLALEINVRTKVKYLSIGQQQLVEIAKAIMLGGRIMILDEPTAPLTGREIEVLFNILRELKNRGITIIYISHRLEEIFELTDRITVMRDGKKIVTVSTDQITQEKLVSYMIGRDMQDYYPDTETVAGNTILEIQNYYVEHPVYQGKNIVDNVNMQFKKGEIVGISGLLGAGRTELMSSVAGVYRKKGHGIVKLDGKVIEFKNARRAIQNGIGYVTEDRKGNGLIVSKSIIFNTTLASLDKIKKHRCLNQKVEAGFVKELADKLGIKTTDIRNKVSSLSGGNQQKVVLAKWILTTPKILILDEPTRGVDVGAKYEIYSIMKELAKEGVSIIMISSDLPEIIGMSDRVYIMHEGRVTGQLLKQELSEEKIMKYATGTVAQ</sequence>
<dbReference type="RefSeq" id="WP_242875622.1">
    <property type="nucleotide sequence ID" value="NZ_FMKA01000029.1"/>
</dbReference>
<dbReference type="SMART" id="SM00382">
    <property type="entry name" value="AAA"/>
    <property type="match status" value="2"/>
</dbReference>
<gene>
    <name evidence="10" type="ORF">SAMN05421730_102931</name>
</gene>
<dbReference type="PROSITE" id="PS00211">
    <property type="entry name" value="ABC_TRANSPORTER_1"/>
    <property type="match status" value="1"/>
</dbReference>
<dbReference type="InterPro" id="IPR003439">
    <property type="entry name" value="ABC_transporter-like_ATP-bd"/>
</dbReference>
<evidence type="ECO:0000256" key="2">
    <source>
        <dbReference type="ARBA" id="ARBA00022448"/>
    </source>
</evidence>
<keyword evidence="7" id="KW-1278">Translocase</keyword>
<dbReference type="InterPro" id="IPR003593">
    <property type="entry name" value="AAA+_ATPase"/>
</dbReference>
<organism evidence="10 11">
    <name type="scientific">Anaerobium acetethylicum</name>
    <dbReference type="NCBI Taxonomy" id="1619234"/>
    <lineage>
        <taxon>Bacteria</taxon>
        <taxon>Bacillati</taxon>
        <taxon>Bacillota</taxon>
        <taxon>Clostridia</taxon>
        <taxon>Lachnospirales</taxon>
        <taxon>Lachnospiraceae</taxon>
        <taxon>Anaerobium</taxon>
    </lineage>
</organism>
<dbReference type="FunFam" id="3.40.50.300:FF:000127">
    <property type="entry name" value="Ribose import ATP-binding protein RbsA"/>
    <property type="match status" value="1"/>
</dbReference>
<keyword evidence="4" id="KW-0677">Repeat</keyword>
<dbReference type="InterPro" id="IPR017871">
    <property type="entry name" value="ABC_transporter-like_CS"/>
</dbReference>
<proteinExistence type="predicted"/>
<dbReference type="GO" id="GO:0016887">
    <property type="term" value="F:ATP hydrolysis activity"/>
    <property type="evidence" value="ECO:0007669"/>
    <property type="project" value="InterPro"/>
</dbReference>
<dbReference type="PANTHER" id="PTHR43790:SF9">
    <property type="entry name" value="GALACTOFURANOSE TRANSPORTER ATP-BINDING PROTEIN YTFR"/>
    <property type="match status" value="1"/>
</dbReference>
<feature type="domain" description="ABC transporter" evidence="9">
    <location>
        <begin position="22"/>
        <end position="259"/>
    </location>
</feature>
<dbReference type="Pfam" id="PF00005">
    <property type="entry name" value="ABC_tran"/>
    <property type="match status" value="2"/>
</dbReference>
<evidence type="ECO:0000256" key="6">
    <source>
        <dbReference type="ARBA" id="ARBA00022840"/>
    </source>
</evidence>
<keyword evidence="5" id="KW-0547">Nucleotide-binding</keyword>
<dbReference type="InterPro" id="IPR027417">
    <property type="entry name" value="P-loop_NTPase"/>
</dbReference>
<evidence type="ECO:0000259" key="9">
    <source>
        <dbReference type="PROSITE" id="PS50893"/>
    </source>
</evidence>
<dbReference type="Gene3D" id="3.40.50.300">
    <property type="entry name" value="P-loop containing nucleotide triphosphate hydrolases"/>
    <property type="match status" value="2"/>
</dbReference>
<comment type="subcellular location">
    <subcellularLocation>
        <location evidence="1">Cell membrane</location>
        <topology evidence="1">Peripheral membrane protein</topology>
    </subcellularLocation>
</comment>
<accession>A0A1D3TXA2</accession>
<dbReference type="AlphaFoldDB" id="A0A1D3TXA2"/>
<dbReference type="GO" id="GO:0005886">
    <property type="term" value="C:plasma membrane"/>
    <property type="evidence" value="ECO:0007669"/>
    <property type="project" value="UniProtKB-SubCell"/>
</dbReference>
<dbReference type="Proteomes" id="UP000199315">
    <property type="component" value="Unassembled WGS sequence"/>
</dbReference>
<dbReference type="PROSITE" id="PS50893">
    <property type="entry name" value="ABC_TRANSPORTER_2"/>
    <property type="match status" value="2"/>
</dbReference>
<evidence type="ECO:0000313" key="10">
    <source>
        <dbReference type="EMBL" id="SCP98951.1"/>
    </source>
</evidence>
<keyword evidence="2" id="KW-0813">Transport</keyword>
<evidence type="ECO:0000256" key="7">
    <source>
        <dbReference type="ARBA" id="ARBA00022967"/>
    </source>
</evidence>